<proteinExistence type="predicted"/>
<keyword evidence="3" id="KW-1185">Reference proteome</keyword>
<evidence type="ECO:0000313" key="3">
    <source>
        <dbReference type="Proteomes" id="UP000559256"/>
    </source>
</evidence>
<name>A0A8H5D3D8_9AGAR</name>
<protein>
    <recommendedName>
        <fullName evidence="1">F-box domain-containing protein</fullName>
    </recommendedName>
</protein>
<dbReference type="Proteomes" id="UP000559256">
    <property type="component" value="Unassembled WGS sequence"/>
</dbReference>
<accession>A0A8H5D3D8</accession>
<dbReference type="SMART" id="SM00256">
    <property type="entry name" value="FBOX"/>
    <property type="match status" value="1"/>
</dbReference>
<reference evidence="2 3" key="1">
    <citation type="journal article" date="2020" name="ISME J.">
        <title>Uncovering the hidden diversity of litter-decomposition mechanisms in mushroom-forming fungi.</title>
        <authorList>
            <person name="Floudas D."/>
            <person name="Bentzer J."/>
            <person name="Ahren D."/>
            <person name="Johansson T."/>
            <person name="Persson P."/>
            <person name="Tunlid A."/>
        </authorList>
    </citation>
    <scope>NUCLEOTIDE SEQUENCE [LARGE SCALE GENOMIC DNA]</scope>
    <source>
        <strain evidence="2 3">CBS 291.85</strain>
    </source>
</reference>
<dbReference type="OrthoDB" id="2751409at2759"/>
<comment type="caution">
    <text evidence="2">The sequence shown here is derived from an EMBL/GenBank/DDBJ whole genome shotgun (WGS) entry which is preliminary data.</text>
</comment>
<sequence>MSRSTYWFLILHPNYIDMVLLVELPTEVILRILTYVFIPDIFSVQLISRFFQTLVSDSINLRYQILLQASGMLDNPRTDLPVRSRYEMLKEREKAWFLVQPRFTKTIPVDHPTVEINGPWRSIYLISDDTRRVIDSIALPSNASDPVSSWKRLRIEDLDSHEGHTRRKILDFGVAEDLDLLAIITSDTPDDIRTIRVNWIQHSTSRIHPRAGPAMSLTFDDPFVCAGVDIVGSLVAVTLQSHQRGRPGNRVMVLDWTKGATVAEFRSSLCRYINARFIAQDVLLVPNSGDSSIELWIIPTSDSDLSQPSLKTTPDLALNLPSIRADVMVEEFACRGAPSPSMESSPSQRAFSSDPEHSILIFHLFVRVQFVQRPVPVVFFARRKMFMELLRTYDGLPPSEREQARAGEHTNVLPLHVIPWIFWGPTNTRFFCQTTDADWITTSGQRYVFFDHRGEGFPLVIFDFNENTVKRVRDAVHKARTQDPPGHSLHIPLLDVSAPFLSQGPGGMERPRIGWSWRFSEKLPWNNRLLERIFAEPVHGSLPYVMSCSEVDYDFDGVMMDDERILGVRRGDFSASGGVDRLEAMWFG</sequence>
<dbReference type="PROSITE" id="PS50181">
    <property type="entry name" value="FBOX"/>
    <property type="match status" value="1"/>
</dbReference>
<gene>
    <name evidence="2" type="ORF">D9758_007883</name>
</gene>
<dbReference type="AlphaFoldDB" id="A0A8H5D3D8"/>
<dbReference type="InterPro" id="IPR001810">
    <property type="entry name" value="F-box_dom"/>
</dbReference>
<dbReference type="SUPFAM" id="SSF81383">
    <property type="entry name" value="F-box domain"/>
    <property type="match status" value="1"/>
</dbReference>
<feature type="domain" description="F-box" evidence="1">
    <location>
        <begin position="18"/>
        <end position="66"/>
    </location>
</feature>
<organism evidence="2 3">
    <name type="scientific">Tetrapyrgos nigripes</name>
    <dbReference type="NCBI Taxonomy" id="182062"/>
    <lineage>
        <taxon>Eukaryota</taxon>
        <taxon>Fungi</taxon>
        <taxon>Dikarya</taxon>
        <taxon>Basidiomycota</taxon>
        <taxon>Agaricomycotina</taxon>
        <taxon>Agaricomycetes</taxon>
        <taxon>Agaricomycetidae</taxon>
        <taxon>Agaricales</taxon>
        <taxon>Marasmiineae</taxon>
        <taxon>Marasmiaceae</taxon>
        <taxon>Tetrapyrgos</taxon>
    </lineage>
</organism>
<dbReference type="EMBL" id="JAACJM010000065">
    <property type="protein sequence ID" value="KAF5352924.1"/>
    <property type="molecule type" value="Genomic_DNA"/>
</dbReference>
<evidence type="ECO:0000259" key="1">
    <source>
        <dbReference type="PROSITE" id="PS50181"/>
    </source>
</evidence>
<dbReference type="InterPro" id="IPR036047">
    <property type="entry name" value="F-box-like_dom_sf"/>
</dbReference>
<evidence type="ECO:0000313" key="2">
    <source>
        <dbReference type="EMBL" id="KAF5352924.1"/>
    </source>
</evidence>